<evidence type="ECO:0000313" key="8">
    <source>
        <dbReference type="Proteomes" id="UP000507470"/>
    </source>
</evidence>
<feature type="domain" description="LicD/FKTN/FKRP nucleotidyltransferase" evidence="5">
    <location>
        <begin position="265"/>
        <end position="309"/>
    </location>
</feature>
<evidence type="ECO:0000313" key="7">
    <source>
        <dbReference type="EMBL" id="CAC5414602.1"/>
    </source>
</evidence>
<dbReference type="OrthoDB" id="6046095at2759"/>
<keyword evidence="3" id="KW-1133">Transmembrane helix</keyword>
<keyword evidence="8" id="KW-1185">Reference proteome</keyword>
<accession>A0A6J8E4V8</accession>
<dbReference type="Proteomes" id="UP000507470">
    <property type="component" value="Unassembled WGS sequence"/>
</dbReference>
<evidence type="ECO:0000256" key="2">
    <source>
        <dbReference type="ARBA" id="ARBA00022692"/>
    </source>
</evidence>
<reference evidence="7 8" key="1">
    <citation type="submission" date="2020-06" db="EMBL/GenBank/DDBJ databases">
        <authorList>
            <person name="Li R."/>
            <person name="Bekaert M."/>
        </authorList>
    </citation>
    <scope>NUCLEOTIDE SEQUENCE [LARGE SCALE GENOMIC DNA]</scope>
    <source>
        <strain evidence="8">wild</strain>
    </source>
</reference>
<name>A0A6J8E4V8_MYTCO</name>
<dbReference type="Pfam" id="PF19737">
    <property type="entry name" value="FKTN_N"/>
    <property type="match status" value="1"/>
</dbReference>
<organism evidence="7 8">
    <name type="scientific">Mytilus coruscus</name>
    <name type="common">Sea mussel</name>
    <dbReference type="NCBI Taxonomy" id="42192"/>
    <lineage>
        <taxon>Eukaryota</taxon>
        <taxon>Metazoa</taxon>
        <taxon>Spiralia</taxon>
        <taxon>Lophotrochozoa</taxon>
        <taxon>Mollusca</taxon>
        <taxon>Bivalvia</taxon>
        <taxon>Autobranchia</taxon>
        <taxon>Pteriomorphia</taxon>
        <taxon>Mytilida</taxon>
        <taxon>Mytiloidea</taxon>
        <taxon>Mytilidae</taxon>
        <taxon>Mytilinae</taxon>
        <taxon>Mytilus</taxon>
    </lineage>
</organism>
<dbReference type="GO" id="GO:0009100">
    <property type="term" value="P:glycoprotein metabolic process"/>
    <property type="evidence" value="ECO:0007669"/>
    <property type="project" value="UniProtKB-ARBA"/>
</dbReference>
<evidence type="ECO:0000256" key="4">
    <source>
        <dbReference type="ARBA" id="ARBA00023136"/>
    </source>
</evidence>
<dbReference type="GO" id="GO:0000139">
    <property type="term" value="C:Golgi membrane"/>
    <property type="evidence" value="ECO:0007669"/>
    <property type="project" value="TreeGrafter"/>
</dbReference>
<dbReference type="PANTHER" id="PTHR15407:SF28">
    <property type="entry name" value="RIBITOL-5-PHOSPHATE TRANSFERASE FKTN"/>
    <property type="match status" value="1"/>
</dbReference>
<comment type="subcellular location">
    <subcellularLocation>
        <location evidence="1">Membrane</location>
        <topology evidence="1">Single-pass membrane protein</topology>
    </subcellularLocation>
</comment>
<dbReference type="EMBL" id="CACVKT020008351">
    <property type="protein sequence ID" value="CAC5414602.1"/>
    <property type="molecule type" value="Genomic_DNA"/>
</dbReference>
<evidence type="ECO:0000259" key="6">
    <source>
        <dbReference type="Pfam" id="PF19737"/>
    </source>
</evidence>
<dbReference type="InterPro" id="IPR007074">
    <property type="entry name" value="LicD/FKTN/FKRP_NTP_transf"/>
</dbReference>
<keyword evidence="2" id="KW-0812">Transmembrane</keyword>
<gene>
    <name evidence="7" type="ORF">MCOR_47369</name>
</gene>
<evidence type="ECO:0000259" key="5">
    <source>
        <dbReference type="Pfam" id="PF04991"/>
    </source>
</evidence>
<dbReference type="Pfam" id="PF04991">
    <property type="entry name" value="LicD"/>
    <property type="match status" value="1"/>
</dbReference>
<keyword evidence="7" id="KW-0808">Transferase</keyword>
<dbReference type="GO" id="GO:0016740">
    <property type="term" value="F:transferase activity"/>
    <property type="evidence" value="ECO:0007669"/>
    <property type="project" value="UniProtKB-KW"/>
</dbReference>
<keyword evidence="4" id="KW-0472">Membrane</keyword>
<dbReference type="EC" id="2.7.8.-" evidence="7"/>
<dbReference type="PANTHER" id="PTHR15407">
    <property type="entry name" value="FUKUTIN-RELATED"/>
    <property type="match status" value="1"/>
</dbReference>
<evidence type="ECO:0000256" key="3">
    <source>
        <dbReference type="ARBA" id="ARBA00022989"/>
    </source>
</evidence>
<protein>
    <submittedName>
        <fullName evidence="7">FKTN</fullName>
        <ecNumber evidence="7">2.7.8.-</ecNumber>
    </submittedName>
</protein>
<sequence length="434" mass="50232">MRRWKYLKPLCIAAAFFLLLQFFVLIHLSSNQGDADTHSHNGKIVVELLQKSWTDSPLFLIEPSILSAVSAGTNSKADCVYLCNNNKVITFGIIGNQSKTLSLMVHKLRQDGFSAVDSSDEHPDSLNTKENRIPVKITTHIFVQHMKYPEPTIHIVVFYNRKPGFLWHSQIQIATSDIAFGSTAGAYEQFNLHRKTIDNVQLHVPSPITKFLQQVPHSEFIECNYARAEAFYMKNPRDKSEKAIHFQRKARQLISTAQKVLDGLDIRFWISSGTTLGWFRQCDIIPYSQDVDLGIWIKDYKPEMVQGFEKAGLPLRFLFGKVEDSYQMAFLSGEVKLDIFFFYEDDASMWNAATVTETGEKLRYIFPRFKLCWTTLLDLKVRVPCPTQPYIEANYGNQWQTQIKTWDWKSSAPNVRHNGYWPKDQWEMVIQMYE</sequence>
<proteinExistence type="predicted"/>
<dbReference type="InterPro" id="IPR009644">
    <property type="entry name" value="FKTN/MNN4/W02B3.4-1"/>
</dbReference>
<evidence type="ECO:0000256" key="1">
    <source>
        <dbReference type="ARBA" id="ARBA00004167"/>
    </source>
</evidence>
<dbReference type="InterPro" id="IPR045587">
    <property type="entry name" value="FKTN_N"/>
</dbReference>
<dbReference type="AlphaFoldDB" id="A0A6J8E4V8"/>
<feature type="domain" description="Ribitol-5-phosphate transferase FKTN N-terminal" evidence="6">
    <location>
        <begin position="41"/>
        <end position="251"/>
    </location>
</feature>